<keyword evidence="1" id="KW-0812">Transmembrane</keyword>
<dbReference type="InterPro" id="IPR021762">
    <property type="entry name" value="DUF3325"/>
</dbReference>
<comment type="caution">
    <text evidence="2">The sequence shown here is derived from an EMBL/GenBank/DDBJ whole genome shotgun (WGS) entry which is preliminary data.</text>
</comment>
<reference evidence="2 3" key="1">
    <citation type="submission" date="2016-04" db="EMBL/GenBank/DDBJ databases">
        <authorList>
            <person name="Evans L.H."/>
            <person name="Alamgir A."/>
            <person name="Owens N."/>
            <person name="Weber N.D."/>
            <person name="Virtaneva K."/>
            <person name="Barbian K."/>
            <person name="Babar A."/>
            <person name="Rosenke K."/>
        </authorList>
    </citation>
    <scope>NUCLEOTIDE SEQUENCE [LARGE SCALE GENOMIC DNA]</scope>
    <source>
        <strain evidence="2 3">PMB02</strain>
    </source>
</reference>
<protein>
    <recommendedName>
        <fullName evidence="4">Iron transporter</fullName>
    </recommendedName>
</protein>
<organism evidence="2 3">
    <name type="scientific">Methylobacterium platani</name>
    <dbReference type="NCBI Taxonomy" id="427683"/>
    <lineage>
        <taxon>Bacteria</taxon>
        <taxon>Pseudomonadati</taxon>
        <taxon>Pseudomonadota</taxon>
        <taxon>Alphaproteobacteria</taxon>
        <taxon>Hyphomicrobiales</taxon>
        <taxon>Methylobacteriaceae</taxon>
        <taxon>Methylobacterium</taxon>
    </lineage>
</organism>
<feature type="transmembrane region" description="Helical" evidence="1">
    <location>
        <begin position="92"/>
        <end position="109"/>
    </location>
</feature>
<name>A0A179SEK6_9HYPH</name>
<sequence>MTLLVCAGLGFLGLAALCLSLARHHQAVWSHPPDHRRRLGLRGAGWALVALSLAVAIHRDGWAFGPVDWLGALTGAGLLLIVVQSYRPRALLWLAPLAALLTVVAALGVPG</sequence>
<gene>
    <name evidence="2" type="ORF">A5481_11985</name>
</gene>
<dbReference type="AlphaFoldDB" id="A0A179SEK6"/>
<keyword evidence="1" id="KW-1133">Transmembrane helix</keyword>
<dbReference type="Pfam" id="PF11804">
    <property type="entry name" value="DUF3325"/>
    <property type="match status" value="1"/>
</dbReference>
<keyword evidence="1" id="KW-0472">Membrane</keyword>
<evidence type="ECO:0000313" key="3">
    <source>
        <dbReference type="Proteomes" id="UP000078316"/>
    </source>
</evidence>
<dbReference type="EMBL" id="LWHQ01000021">
    <property type="protein sequence ID" value="OAS24917.1"/>
    <property type="molecule type" value="Genomic_DNA"/>
</dbReference>
<dbReference type="STRING" id="427683.A5481_11985"/>
<dbReference type="Proteomes" id="UP000078316">
    <property type="component" value="Unassembled WGS sequence"/>
</dbReference>
<feature type="transmembrane region" description="Helical" evidence="1">
    <location>
        <begin position="69"/>
        <end position="86"/>
    </location>
</feature>
<evidence type="ECO:0008006" key="4">
    <source>
        <dbReference type="Google" id="ProtNLM"/>
    </source>
</evidence>
<evidence type="ECO:0000313" key="2">
    <source>
        <dbReference type="EMBL" id="OAS24917.1"/>
    </source>
</evidence>
<evidence type="ECO:0000256" key="1">
    <source>
        <dbReference type="SAM" id="Phobius"/>
    </source>
</evidence>
<accession>A0A179SEK6</accession>
<feature type="transmembrane region" description="Helical" evidence="1">
    <location>
        <begin position="40"/>
        <end position="57"/>
    </location>
</feature>
<proteinExistence type="predicted"/>